<keyword evidence="2" id="KW-0677">Repeat</keyword>
<feature type="domain" description="HYR" evidence="5">
    <location>
        <begin position="2487"/>
        <end position="2575"/>
    </location>
</feature>
<dbReference type="InterPro" id="IPR036415">
    <property type="entry name" value="Lamin_tail_dom_sf"/>
</dbReference>
<dbReference type="RefSeq" id="WP_376862129.1">
    <property type="nucleotide sequence ID" value="NZ_JBHSLA010000007.1"/>
</dbReference>
<evidence type="ECO:0000256" key="2">
    <source>
        <dbReference type="ARBA" id="ARBA00022737"/>
    </source>
</evidence>
<evidence type="ECO:0000256" key="4">
    <source>
        <dbReference type="SAM" id="SignalP"/>
    </source>
</evidence>
<accession>A0ABW0C8K9</accession>
<feature type="domain" description="HYR" evidence="5">
    <location>
        <begin position="2661"/>
        <end position="2749"/>
    </location>
</feature>
<dbReference type="EMBL" id="JBHSLA010000007">
    <property type="protein sequence ID" value="MFC5196568.1"/>
    <property type="molecule type" value="Genomic_DNA"/>
</dbReference>
<evidence type="ECO:0000256" key="1">
    <source>
        <dbReference type="ARBA" id="ARBA00022729"/>
    </source>
</evidence>
<feature type="domain" description="HYR" evidence="5">
    <location>
        <begin position="2060"/>
        <end position="2142"/>
    </location>
</feature>
<dbReference type="Pfam" id="PF18962">
    <property type="entry name" value="Por_Secre_tail"/>
    <property type="match status" value="1"/>
</dbReference>
<evidence type="ECO:0000313" key="7">
    <source>
        <dbReference type="EMBL" id="MFC5196568.1"/>
    </source>
</evidence>
<feature type="domain" description="HYR" evidence="5">
    <location>
        <begin position="1223"/>
        <end position="1306"/>
    </location>
</feature>
<dbReference type="Pfam" id="PF02494">
    <property type="entry name" value="HYR"/>
    <property type="match status" value="4"/>
</dbReference>
<dbReference type="SUPFAM" id="SSF81296">
    <property type="entry name" value="E set domains"/>
    <property type="match status" value="3"/>
</dbReference>
<feature type="domain" description="HYR" evidence="5">
    <location>
        <begin position="1382"/>
        <end position="1464"/>
    </location>
</feature>
<proteinExistence type="predicted"/>
<gene>
    <name evidence="7" type="ORF">ACFPH8_14595</name>
</gene>
<feature type="domain" description="HYR" evidence="5">
    <location>
        <begin position="2750"/>
        <end position="2836"/>
    </location>
</feature>
<dbReference type="PROSITE" id="PS50825">
    <property type="entry name" value="HYR"/>
    <property type="match status" value="10"/>
</dbReference>
<dbReference type="PANTHER" id="PTHR24273:SF32">
    <property type="entry name" value="HYALIN"/>
    <property type="match status" value="1"/>
</dbReference>
<dbReference type="InterPro" id="IPR013783">
    <property type="entry name" value="Ig-like_fold"/>
</dbReference>
<sequence length="3740" mass="392823">MMKTTSKSILILCLLLVIFSCKKENTIGNEKVHELTNQSFNDTTLDYDDTPSEISHESKTNQDLLADANFAIEPDKNRTPSKVNNFEVDPKTELISKRDRTTKHYLREDGKTIDAVLSPKSMHYQSKSGSWEDINTNLVPSEKRDYVFANTSNNLRSWFPADPSEYGVIIQTDNSELVMGKNLTMSLTDSIGTLLKANNFKTAIPKANKNTLTYNNVLDGIDNEYVIKADEIKHNIILNSNPISNDNTVFVTFTEDLELPKNYSLEYDQNQTGLVIVDENNQVYLQIPAPQVYEKNNEAVLAPTEDAAFHIEKVDLGINTYRIATKISKQWLENRNYPIIVDPTITLNGNMSGYIRYRYDYDDSGCGSSTTTRTYYSSNNQPARIQVGYYYSRSGGSWCTYRDTYYDHYRSWIKYDTSSIPDVSVINNVEFSANVASLYGNSIPAYLRSSSSEGGNYTTSSNSSQYNSLVAGGNHGTAYYNTTGQQSYTILNGGATTRVQDLLAQDYFQLSFDSNGSNRDNRPYRIFNTAQSLLRVTYLGACENITEAPENPFPFNTATEVCYNGGGAVTVLGWTAVPEATVYDVYFGTSPTPGLLQSNLAANTTTANLNLTANTQYYWRVVPKNDCSTFSNVSTWSFTTAAQVCSDDYCDVTFNNVRPITSVTFGDINNQSSSSTNSPSYENYTAFSTTVVQGNGTSQGTGYNITVKGNTDGAQENRTLYFTAFIDWNQNGDFSDANEYYEIGSVTNSDGTDTEEASTILNIPSGVALGGTTMRIIASRFGYNINPCAPVEGNGNNYYGQTEDYTVNICELPIANCNNDITIQLDESGNASITVSDIDNGSTANCGLQSLTISQTSFDCSDIGQKIVELTITDVFGNSSTCNATVTVLDTEGPEITCLTDIILTTEVGGCLATITDSSYDAIVADNCGIASISNNITNTATLAGAVFDIPSNPTTVIWTVEDTSGNITQCETIFTVETPLPILASVDPVSFLPGDTITLNGNHFTSSGNTININGQTVTPDSEMVTEITFTIPVGVCTDVLFVTNGCGFETNTLPYTVESPVINSINPSILPYEGNVEVLINGTGFSSSGNTVTIGGIAATNIQNESQTSITVTSPAGVCNGTIEITNACGVISNSFGYSVNAPIIGAISISPIVPGSNLIINGANFNPGQNSVSINGIDAPIISDSFASITITVPFLNNVCAADIIVTTCNLVSDTFSSSSNELEPPTISCPNDISAIATSEAGAVVTYTEPQGTDNCGVASTVLTTNLGSGDTFPIGDTTVTYETTDTSGNMVSCSFTVTVVGVAPVINCPATITVNNTIGQCDAIANFSATDVVGIPASVITYSQDPNTIFPIGTTTITATATNAVGTSTCTFDVVVLDSEAPVITCPGNIVQDSDLGSCDAVVTYVVSSSDNCVGETIVQTSGLASGSMFPLGTTTNSFEVTDASGNTATCSFDVTIEDNELPNAVCQDLTVYLDANGQASITAQDINNGSTDNCGIASISISDNSFDCSDVSSGGGTSDPSKSIIISGVFDGPLTGGVPKGIELYVISDISNLSEYGIGSANNGGGSDGEEFTFPNVAVTSGTYIYVASESLQFNAFFGFNPDYTDGSMGINGDDAIELFYNGNVADVFGYINTDGTGQSWDYLNGWAYRNNNSDPNGSTFQSNNWYYSGTNALDGESSNTTATIPFPIGMFTTTQGGGISSGVSVNLTITDNNGNVSTCTASVTVLDAIPPEITCPGNIVQDSDLGSCDAVVNYTVIGSDNCAGEAVVQTAGLASGSAFPLGTTTNTFEVTDASGNTATCSFDVTIEDNELPTVACQDLTVYLDANGQASITAQDIDNGSTDNCEIASISISDNSFDCSDVSIGGTASGVWINELHYDNDGGDSGEFVEVAGTSGFNLTGYSIVLYNGSNGTSYDTINLSGTIDNEGGSGFGAIEFFQSGIQNGAPDGLALVDNLGDVVEFLSYEGSFTATDGPANGLTSTDIEVNEPGSTPVGESLQRTGDGNSSWTGPITASSGDLNAGQNFSSGSGVSVTLTVTDNNGNVSYCNATVTVLDAIAPEITCPGDITQDSDLGSCDAVVNYTVISSDNCAGETLVQTAGLASGSVFPLGTTTNTFEVKDASGNTATCSFDVTIEDNELPTVVCQDLTVYLDANGQASITAQDIDNGSTDNCGIASISISDNSFDCSDVSSGGTTTASTDLFISEYIEGSGNNKCIEIYNGTGADVNLGSYELARYTNGSTSSSEISLSGILADGDVYVVCNSGASSAFTNEADLLTGSMTHNGDDAIALLKNGSAIDIFGRIGQDPGSSWNQGGNSTSDETLVRNSNITDGNTDNDVNFPSLETEWTSLPQNDTSNLGSHTVSGGGGVGVSVTLTVTDTNGNVSSCTAIVTVEDNIAPEITCIADATRDTDLGQCDYTIQGTEFDATFTDNCISGSISNSVNGTSSLSGEVFALGATTVTWTADDGHGQVVTCTTTITVEDNEAPVITCIGNDTRDTDLGQCDYTIQGTEFDASFTDNCIDGSISNSINGTSSLSGEVFVLGATTVTWTADDGHGQIVTCTTTITVEDNEAPVITCIGNDTRDTDFGQCDYTIQGTEFDATFTDNCIDGSISNSINGTSSLSGEVFVLGATTVTWTADDGHGQIVTCTTTITVEDNEAPVITCIGNDTRDTDLGQCDYTIQGTEFDASFTDNCIDGSISNSINGTSSLSGEVFALGATTVTWTADDGHGQIVTCTTTITVEDNEAPVITCIGNDTRDTDFGQCDYTIQGTEFDATFTDNCISGSITNDYNNSASLAGEIFVQGTTTVTWTADDGHGQVVTCTTTITVEDNEAPIVNCLDLQVQLDAFGNGSIELSDINGNSTDNCGIASITLSQLTFDCSDIGGDLDQLIISEYIDGTGNEDCIEIYNGTGNPINLYEEGYTLNVYIDGSSTVTYSVPLLGIIGDREVYVVCNPTSPAAATEADQTGAFAFNGNDAIALVYNGNAVDVFGEIGVNPGTGWSASSVSTYGTTLVRNEDVLQGNVNAFVANLATEWSQYSQNTVSQLGDHNIEIAALANNVILTVTDTSGNVSTCEGNVTVVDQIAPEVFCQDVVVQLDANGVGSTTAQAVDNGSNDACGIASLSLDKTDFTCADVGSNTVTLTVTDNNGNTSTCTATVTVEDNIEPIVVTQDITVQLDASGGVSITPSQIDNGSSDNCGIASQVVVPNSFDCSNIGANTITLTVTDVNGNSFSETAIVTVEDNVDPVASCQNITVVLDGNGVATIIGEDVDSGSSDACGIASYEVTPSVFGCENIGPNTVTLTVTDNYGNTSSCTATVTVEGIVPEVTITQGELPDFCQGAAMVLTANSAEAIEYYWSTGETTESIEVTGNGIYGVLVTSATNCTTYLEYEVTGFDSGSLISAYTILAQDEVFLHGGNLVQTGGVGAMNPNSGNVKLHQASNVVGFAQAVSINLNQGSTVGTPIYAAANPTIPTFVYNTYSNNASPDATVNNNQTVTLNGSVYDVVTVKQGATVIFSQSNVYINELKTFKDANIEFSGCANVILNEKFTLAEGGTINSNGNKVVFYVDEDVQIEKGSDVRASIHAYNHEMLVKGANGNGNNAGEPTYMTGLFIANRVHGNKNIIWNADSLCEPCPIEQPVIGETNSNNNSQGRLSLEVVAWPNPSDTYFNLKLKTANVIDQVEMQVFDMNNKLVHTNKFNPNEIYKFGDKLDSGVYIVKVSQAGVTKAIKLIRY</sequence>
<name>A0ABW0C8K9_9FLAO</name>
<feature type="region of interest" description="Disordered" evidence="3">
    <location>
        <begin position="1980"/>
        <end position="2020"/>
    </location>
</feature>
<dbReference type="Pfam" id="PF00932">
    <property type="entry name" value="LTD"/>
    <property type="match status" value="2"/>
</dbReference>
<dbReference type="InterPro" id="IPR045474">
    <property type="entry name" value="GEVED"/>
</dbReference>
<evidence type="ECO:0000256" key="3">
    <source>
        <dbReference type="SAM" id="MobiDB-lite"/>
    </source>
</evidence>
<comment type="caution">
    <text evidence="7">The sequence shown here is derived from an EMBL/GenBank/DDBJ whole genome shotgun (WGS) entry which is preliminary data.</text>
</comment>
<dbReference type="PANTHER" id="PTHR24273">
    <property type="entry name" value="FI04643P-RELATED"/>
    <property type="match status" value="1"/>
</dbReference>
<dbReference type="InterPro" id="IPR014756">
    <property type="entry name" value="Ig_E-set"/>
</dbReference>
<dbReference type="SUPFAM" id="SSF74853">
    <property type="entry name" value="Lamin A/C globular tail domain"/>
    <property type="match status" value="1"/>
</dbReference>
<feature type="domain" description="HYR" evidence="5">
    <location>
        <begin position="1733"/>
        <end position="1815"/>
    </location>
</feature>
<organism evidence="7 8">
    <name type="scientific">Bizionia hallyeonensis</name>
    <dbReference type="NCBI Taxonomy" id="1123757"/>
    <lineage>
        <taxon>Bacteria</taxon>
        <taxon>Pseudomonadati</taxon>
        <taxon>Bacteroidota</taxon>
        <taxon>Flavobacteriia</taxon>
        <taxon>Flavobacteriales</taxon>
        <taxon>Flavobacteriaceae</taxon>
        <taxon>Bizionia</taxon>
    </lineage>
</organism>
<reference evidence="8" key="1">
    <citation type="journal article" date="2019" name="Int. J. Syst. Evol. Microbiol.">
        <title>The Global Catalogue of Microorganisms (GCM) 10K type strain sequencing project: providing services to taxonomists for standard genome sequencing and annotation.</title>
        <authorList>
            <consortium name="The Broad Institute Genomics Platform"/>
            <consortium name="The Broad Institute Genome Sequencing Center for Infectious Disease"/>
            <person name="Wu L."/>
            <person name="Ma J."/>
        </authorList>
    </citation>
    <scope>NUCLEOTIDE SEQUENCE [LARGE SCALE GENOMIC DNA]</scope>
    <source>
        <strain evidence="8">JCM 17978</strain>
    </source>
</reference>
<evidence type="ECO:0000259" key="6">
    <source>
        <dbReference type="PROSITE" id="PS51841"/>
    </source>
</evidence>
<feature type="chain" id="PRO_5046753041" evidence="4">
    <location>
        <begin position="24"/>
        <end position="3740"/>
    </location>
</feature>
<protein>
    <submittedName>
        <fullName evidence="7">HYR domain-containing protein</fullName>
    </submittedName>
</protein>
<dbReference type="Pfam" id="PF20009">
    <property type="entry name" value="GEVED"/>
    <property type="match status" value="1"/>
</dbReference>
<dbReference type="Pfam" id="PF01833">
    <property type="entry name" value="TIG"/>
    <property type="match status" value="1"/>
</dbReference>
<dbReference type="Gene3D" id="2.60.40.10">
    <property type="entry name" value="Immunoglobulins"/>
    <property type="match status" value="6"/>
</dbReference>
<dbReference type="Proteomes" id="UP001596162">
    <property type="component" value="Unassembled WGS sequence"/>
</dbReference>
<feature type="domain" description="LTD" evidence="6">
    <location>
        <begin position="2880"/>
        <end position="3003"/>
    </location>
</feature>
<feature type="compositionally biased region" description="Polar residues" evidence="3">
    <location>
        <begin position="2004"/>
        <end position="2020"/>
    </location>
</feature>
<dbReference type="InterPro" id="IPR002909">
    <property type="entry name" value="IPT_dom"/>
</dbReference>
<feature type="domain" description="HYR" evidence="5">
    <location>
        <begin position="3087"/>
        <end position="3168"/>
    </location>
</feature>
<dbReference type="NCBIfam" id="TIGR04183">
    <property type="entry name" value="Por_Secre_tail"/>
    <property type="match status" value="1"/>
</dbReference>
<feature type="signal peptide" evidence="4">
    <location>
        <begin position="1"/>
        <end position="23"/>
    </location>
</feature>
<dbReference type="InterPro" id="IPR001322">
    <property type="entry name" value="Lamin_tail_dom"/>
</dbReference>
<evidence type="ECO:0000313" key="8">
    <source>
        <dbReference type="Proteomes" id="UP001596162"/>
    </source>
</evidence>
<dbReference type="PROSITE" id="PS51841">
    <property type="entry name" value="LTD"/>
    <property type="match status" value="2"/>
</dbReference>
<keyword evidence="8" id="KW-1185">Reference proteome</keyword>
<keyword evidence="1 4" id="KW-0732">Signal</keyword>
<dbReference type="InterPro" id="IPR026444">
    <property type="entry name" value="Secre_tail"/>
</dbReference>
<dbReference type="InterPro" id="IPR003410">
    <property type="entry name" value="HYR_dom"/>
</dbReference>
<feature type="domain" description="LTD" evidence="6">
    <location>
        <begin position="2197"/>
        <end position="2360"/>
    </location>
</feature>
<feature type="domain" description="HYR" evidence="5">
    <location>
        <begin position="3247"/>
        <end position="3328"/>
    </location>
</feature>
<evidence type="ECO:0000259" key="5">
    <source>
        <dbReference type="PROSITE" id="PS50825"/>
    </source>
</evidence>
<feature type="domain" description="HYR" evidence="5">
    <location>
        <begin position="889"/>
        <end position="979"/>
    </location>
</feature>
<dbReference type="PROSITE" id="PS51257">
    <property type="entry name" value="PROKAR_LIPOPROTEIN"/>
    <property type="match status" value="1"/>
</dbReference>